<dbReference type="InterPro" id="IPR051816">
    <property type="entry name" value="Glycosyl_Hydrolase_31"/>
</dbReference>
<dbReference type="InterPro" id="IPR011013">
    <property type="entry name" value="Gal_mutarotase_sf_dom"/>
</dbReference>
<dbReference type="Pfam" id="PF13802">
    <property type="entry name" value="Gal_mutarotas_2"/>
    <property type="match status" value="1"/>
</dbReference>
<evidence type="ECO:0000259" key="5">
    <source>
        <dbReference type="Pfam" id="PF13802"/>
    </source>
</evidence>
<dbReference type="InterPro" id="IPR013780">
    <property type="entry name" value="Glyco_hydro_b"/>
</dbReference>
<dbReference type="AlphaFoldDB" id="A0A380YJD4"/>
<dbReference type="Gene3D" id="2.60.40.1180">
    <property type="entry name" value="Golgi alpha-mannosidase II"/>
    <property type="match status" value="2"/>
</dbReference>
<gene>
    <name evidence="9" type="primary">yicI_1</name>
    <name evidence="8" type="ORF">INE88_01420</name>
    <name evidence="9" type="ORF">NCTC11155_00173</name>
</gene>
<dbReference type="CDD" id="cd06591">
    <property type="entry name" value="GH31_xylosidase_XylS"/>
    <property type="match status" value="1"/>
</dbReference>
<evidence type="ECO:0000256" key="3">
    <source>
        <dbReference type="SAM" id="SignalP"/>
    </source>
</evidence>
<sequence length="860" mass="98720">MIRKTLFLFVLLIGCLAVFAQSNSFKENNVNIELPTGKLSLQPLNQNTVRVRFTKGQAVPKEELIYTEDVASPAYKVKENNTSLKLSLEKMIVVYDKQRHTLTFTDAKGQIILQEKEGGRLLKSSTVQGEPTFLAEQHFLSPADEYLFGTGQFQDGYLNVRGLSRRLTQVNTQIAIPFILSNKGYGILWNNYGLTDFNPADESVKLLPAKTEGQAVTVDATSTKGNKRETRLFKSFTATFSVPADGQYGLLLDVGQRMARKHYIAIDGNKIVDVNNLWLPPTTSVIVELSKGEHTVEVQGVKEDSPVLYWRQVTDETVFRSPVAHSLDYTVFSGNADEIIAGYRQLTGKAPMLPLWALGYIHCRERYNTQAELLENAHEFRKRKLPVDVIVQDWQWWGKYGWNAMQFDESKYPDPGKMVRELHNMNIHLMLSVWSKIDKQSALGKQMESKGFYIPGTDWIDFFNPDAAAFYWHNFSSKLLRPYKIDAWWQDATEPENDDLLNRRINNGKIPGEFYRNVYPLFVNKTVYEGLRKDDPDRRAMILTRSGFSGIQRYGAVTWSGDVGNDWETLRRQIAGGLGQMATGLPWWTYDAGGFFRPSDQYTNKDYQERMLRWIQAGTFLPLMRIHGYMSQTEPWRYGEQVEHIVSDFLDLRYRLLPYIYSHTALVSHQGGTFMRPLIFDFSQDKEALKQQNEYMFGNSLLINPITQSNVQSWKTYLPEHAAGWIDFWNGKAYEGGQYVDIPASIEKIPVFVKAGTILPLGMKKQYASENLSAPLEIHIYPGEDASFILYEDEGDNYNYEKGAYSNIRFNWNDRKRVLTIEERQGEYLGMQANRTFCIISPSAEKTVVYQGKRMKIQLP</sequence>
<dbReference type="InterPro" id="IPR048395">
    <property type="entry name" value="Glyco_hydro_31_C"/>
</dbReference>
<dbReference type="SUPFAM" id="SSF51445">
    <property type="entry name" value="(Trans)glycosidases"/>
    <property type="match status" value="1"/>
</dbReference>
<evidence type="ECO:0000259" key="4">
    <source>
        <dbReference type="Pfam" id="PF01055"/>
    </source>
</evidence>
<dbReference type="GO" id="GO:0061634">
    <property type="term" value="F:alpha-D-xyloside xylohydrolase"/>
    <property type="evidence" value="ECO:0007669"/>
    <property type="project" value="UniProtKB-EC"/>
</dbReference>
<dbReference type="SUPFAM" id="SSF74650">
    <property type="entry name" value="Galactose mutarotase-like"/>
    <property type="match status" value="1"/>
</dbReference>
<reference evidence="9 10" key="1">
    <citation type="submission" date="2018-06" db="EMBL/GenBank/DDBJ databases">
        <authorList>
            <consortium name="Pathogen Informatics"/>
            <person name="Doyle S."/>
        </authorList>
    </citation>
    <scope>NUCLEOTIDE SEQUENCE [LARGE SCALE GENOMIC DNA]</scope>
    <source>
        <strain evidence="9 10">NCTC11155</strain>
    </source>
</reference>
<evidence type="ECO:0000313" key="8">
    <source>
        <dbReference type="EMBL" id="QUT44619.1"/>
    </source>
</evidence>
<dbReference type="Pfam" id="PF01055">
    <property type="entry name" value="Glyco_hydro_31_2nd"/>
    <property type="match status" value="1"/>
</dbReference>
<evidence type="ECO:0000259" key="6">
    <source>
        <dbReference type="Pfam" id="PF17137"/>
    </source>
</evidence>
<reference evidence="8" key="2">
    <citation type="journal article" date="2021" name="PLoS Genet.">
        <title>Mobile Type VI secretion system loci of the gut Bacteroidales display extensive intra-ecosystem transfer, multi-species spread and geographical clustering.</title>
        <authorList>
            <person name="Garcia-Bayona L."/>
            <person name="Coyne M.J."/>
            <person name="Comstock L.E."/>
        </authorList>
    </citation>
    <scope>NUCLEOTIDE SEQUENCE</scope>
    <source>
        <strain evidence="8">CL11T00C20</strain>
    </source>
</reference>
<feature type="signal peptide" evidence="3">
    <location>
        <begin position="1"/>
        <end position="20"/>
    </location>
</feature>
<dbReference type="InterPro" id="IPR000322">
    <property type="entry name" value="Glyco_hydro_31_TIM"/>
</dbReference>
<feature type="domain" description="DUF5110" evidence="6">
    <location>
        <begin position="775"/>
        <end position="839"/>
    </location>
</feature>
<dbReference type="RefSeq" id="WP_029429404.1">
    <property type="nucleotide sequence ID" value="NZ_CP069794.1"/>
</dbReference>
<dbReference type="GO" id="GO:0030246">
    <property type="term" value="F:carbohydrate binding"/>
    <property type="evidence" value="ECO:0007669"/>
    <property type="project" value="InterPro"/>
</dbReference>
<dbReference type="Proteomes" id="UP000679226">
    <property type="component" value="Chromosome"/>
</dbReference>
<dbReference type="PANTHER" id="PTHR43863:SF2">
    <property type="entry name" value="MALTASE-GLUCOAMYLASE"/>
    <property type="match status" value="1"/>
</dbReference>
<feature type="domain" description="Glycoside hydrolase family 31 N-terminal" evidence="5">
    <location>
        <begin position="39"/>
        <end position="197"/>
    </location>
</feature>
<dbReference type="InterPro" id="IPR025887">
    <property type="entry name" value="Glyco_hydro_31_N_dom"/>
</dbReference>
<name>A0A380YJD4_9BACE</name>
<dbReference type="Proteomes" id="UP000254424">
    <property type="component" value="Unassembled WGS sequence"/>
</dbReference>
<dbReference type="InterPro" id="IPR017853">
    <property type="entry name" value="GH"/>
</dbReference>
<keyword evidence="2 9" id="KW-0378">Hydrolase</keyword>
<evidence type="ECO:0000313" key="10">
    <source>
        <dbReference type="Proteomes" id="UP000254424"/>
    </source>
</evidence>
<dbReference type="PROSITE" id="PS51257">
    <property type="entry name" value="PROKAR_LIPOPROTEIN"/>
    <property type="match status" value="1"/>
</dbReference>
<dbReference type="Pfam" id="PF17137">
    <property type="entry name" value="DUF5110"/>
    <property type="match status" value="1"/>
</dbReference>
<dbReference type="GO" id="GO:0005975">
    <property type="term" value="P:carbohydrate metabolic process"/>
    <property type="evidence" value="ECO:0007669"/>
    <property type="project" value="InterPro"/>
</dbReference>
<evidence type="ECO:0000256" key="1">
    <source>
        <dbReference type="ARBA" id="ARBA00007806"/>
    </source>
</evidence>
<evidence type="ECO:0000256" key="2">
    <source>
        <dbReference type="RuleBase" id="RU361185"/>
    </source>
</evidence>
<proteinExistence type="inferred from homology"/>
<feature type="chain" id="PRO_5016607792" evidence="3">
    <location>
        <begin position="21"/>
        <end position="860"/>
    </location>
</feature>
<dbReference type="Gene3D" id="3.20.20.80">
    <property type="entry name" value="Glycosidases"/>
    <property type="match status" value="1"/>
</dbReference>
<organism evidence="9 10">
    <name type="scientific">Bacteroides eggerthii</name>
    <dbReference type="NCBI Taxonomy" id="28111"/>
    <lineage>
        <taxon>Bacteria</taxon>
        <taxon>Pseudomonadati</taxon>
        <taxon>Bacteroidota</taxon>
        <taxon>Bacteroidia</taxon>
        <taxon>Bacteroidales</taxon>
        <taxon>Bacteroidaceae</taxon>
        <taxon>Bacteroides</taxon>
    </lineage>
</organism>
<evidence type="ECO:0000313" key="9">
    <source>
        <dbReference type="EMBL" id="SUV28226.1"/>
    </source>
</evidence>
<evidence type="ECO:0000259" key="7">
    <source>
        <dbReference type="Pfam" id="PF21365"/>
    </source>
</evidence>
<dbReference type="InterPro" id="IPR033403">
    <property type="entry name" value="DUF5110"/>
</dbReference>
<protein>
    <submittedName>
        <fullName evidence="8">Alpha-xylosidase BoGH31A</fullName>
        <ecNumber evidence="8 9">3.2.1.177</ecNumber>
    </submittedName>
    <submittedName>
        <fullName evidence="9">Glycoside hydrolase 31</fullName>
    </submittedName>
</protein>
<accession>A0A380YJD4</accession>
<dbReference type="KEGG" id="beg:INE88_01420"/>
<dbReference type="EMBL" id="CP072227">
    <property type="protein sequence ID" value="QUT44619.1"/>
    <property type="molecule type" value="Genomic_DNA"/>
</dbReference>
<feature type="domain" description="Glycoside hydrolase family 31 TIM barrel" evidence="4">
    <location>
        <begin position="351"/>
        <end position="662"/>
    </location>
</feature>
<dbReference type="Pfam" id="PF21365">
    <property type="entry name" value="Glyco_hydro_31_3rd"/>
    <property type="match status" value="1"/>
</dbReference>
<keyword evidence="2 9" id="KW-0326">Glycosidase</keyword>
<feature type="domain" description="Glycosyl hydrolase family 31 C-terminal" evidence="7">
    <location>
        <begin position="671"/>
        <end position="759"/>
    </location>
</feature>
<dbReference type="GeneID" id="93070116"/>
<keyword evidence="3" id="KW-0732">Signal</keyword>
<dbReference type="CDD" id="cd14752">
    <property type="entry name" value="GH31_N"/>
    <property type="match status" value="1"/>
</dbReference>
<dbReference type="PANTHER" id="PTHR43863">
    <property type="entry name" value="HYDROLASE, PUTATIVE (AFU_ORTHOLOGUE AFUA_1G03140)-RELATED"/>
    <property type="match status" value="1"/>
</dbReference>
<dbReference type="OrthoDB" id="176168at2"/>
<dbReference type="EC" id="3.2.1.177" evidence="8 9"/>
<dbReference type="EMBL" id="UFSX01000001">
    <property type="protein sequence ID" value="SUV28226.1"/>
    <property type="molecule type" value="Genomic_DNA"/>
</dbReference>
<dbReference type="SUPFAM" id="SSF51011">
    <property type="entry name" value="Glycosyl hydrolase domain"/>
    <property type="match status" value="1"/>
</dbReference>
<dbReference type="Gene3D" id="2.60.40.1760">
    <property type="entry name" value="glycosyl hydrolase (family 31)"/>
    <property type="match status" value="1"/>
</dbReference>
<comment type="similarity">
    <text evidence="1 2">Belongs to the glycosyl hydrolase 31 family.</text>
</comment>